<name>A0A0F0GJL8_LENAE</name>
<evidence type="ECO:0000256" key="3">
    <source>
        <dbReference type="PROSITE-ProRule" id="PRU00221"/>
    </source>
</evidence>
<evidence type="ECO:0000313" key="5">
    <source>
        <dbReference type="Proteomes" id="UP000033393"/>
    </source>
</evidence>
<keyword evidence="1 3" id="KW-0853">WD repeat</keyword>
<dbReference type="Pfam" id="PF00400">
    <property type="entry name" value="WD40"/>
    <property type="match status" value="1"/>
</dbReference>
<protein>
    <submittedName>
        <fullName evidence="4">Uncharacterized protein</fullName>
    </submittedName>
</protein>
<dbReference type="EMBL" id="JYJG01000330">
    <property type="protein sequence ID" value="KJK42741.1"/>
    <property type="molecule type" value="Genomic_DNA"/>
</dbReference>
<reference evidence="4 5" key="1">
    <citation type="submission" date="2015-02" db="EMBL/GenBank/DDBJ databases">
        <authorList>
            <person name="Ju K.-S."/>
            <person name="Doroghazi J.R."/>
            <person name="Metcalf W."/>
        </authorList>
    </citation>
    <scope>NUCLEOTIDE SEQUENCE [LARGE SCALE GENOMIC DNA]</scope>
    <source>
        <strain evidence="4 5">NRRL B-16140</strain>
    </source>
</reference>
<dbReference type="Proteomes" id="UP000033393">
    <property type="component" value="Unassembled WGS sequence"/>
</dbReference>
<comment type="caution">
    <text evidence="4">The sequence shown here is derived from an EMBL/GenBank/DDBJ whole genome shotgun (WGS) entry which is preliminary data.</text>
</comment>
<dbReference type="SMART" id="SM00320">
    <property type="entry name" value="WD40"/>
    <property type="match status" value="1"/>
</dbReference>
<organism evidence="4 5">
    <name type="scientific">Lentzea aerocolonigenes</name>
    <name type="common">Lechevalieria aerocolonigenes</name>
    <name type="synonym">Saccharothrix aerocolonigenes</name>
    <dbReference type="NCBI Taxonomy" id="68170"/>
    <lineage>
        <taxon>Bacteria</taxon>
        <taxon>Bacillati</taxon>
        <taxon>Actinomycetota</taxon>
        <taxon>Actinomycetes</taxon>
        <taxon>Pseudonocardiales</taxon>
        <taxon>Pseudonocardiaceae</taxon>
        <taxon>Lentzea</taxon>
    </lineage>
</organism>
<dbReference type="PANTHER" id="PTHR19879">
    <property type="entry name" value="TRANSCRIPTION INITIATION FACTOR TFIID"/>
    <property type="match status" value="1"/>
</dbReference>
<proteinExistence type="predicted"/>
<dbReference type="InterPro" id="IPR001680">
    <property type="entry name" value="WD40_rpt"/>
</dbReference>
<keyword evidence="5" id="KW-1185">Reference proteome</keyword>
<feature type="repeat" description="WD" evidence="3">
    <location>
        <begin position="41"/>
        <end position="82"/>
    </location>
</feature>
<dbReference type="RefSeq" id="WP_045316191.1">
    <property type="nucleotide sequence ID" value="NZ_JYJG01000330.1"/>
</dbReference>
<sequence>MFSPDGKLVTTAAGKETTTMLWDVDNLVTTSSLAGTRRPPIELDAAEVDAMAFSPDGRTLATAGADMTVRLWDVAEPRRPRP</sequence>
<evidence type="ECO:0000256" key="1">
    <source>
        <dbReference type="ARBA" id="ARBA00022574"/>
    </source>
</evidence>
<evidence type="ECO:0000256" key="2">
    <source>
        <dbReference type="ARBA" id="ARBA00022737"/>
    </source>
</evidence>
<dbReference type="AlphaFoldDB" id="A0A0F0GJL8"/>
<dbReference type="Gene3D" id="2.130.10.10">
    <property type="entry name" value="YVTN repeat-like/Quinoprotein amine dehydrogenase"/>
    <property type="match status" value="1"/>
</dbReference>
<dbReference type="PROSITE" id="PS00678">
    <property type="entry name" value="WD_REPEATS_1"/>
    <property type="match status" value="1"/>
</dbReference>
<dbReference type="InterPro" id="IPR015943">
    <property type="entry name" value="WD40/YVTN_repeat-like_dom_sf"/>
</dbReference>
<dbReference type="PROSITE" id="PS50082">
    <property type="entry name" value="WD_REPEATS_2"/>
    <property type="match status" value="1"/>
</dbReference>
<gene>
    <name evidence="4" type="ORF">UK23_35830</name>
</gene>
<keyword evidence="2" id="KW-0677">Repeat</keyword>
<dbReference type="PANTHER" id="PTHR19879:SF9">
    <property type="entry name" value="TRANSCRIPTION INITIATION FACTOR TFIID SUBUNIT 5"/>
    <property type="match status" value="1"/>
</dbReference>
<dbReference type="PROSITE" id="PS50294">
    <property type="entry name" value="WD_REPEATS_REGION"/>
    <property type="match status" value="1"/>
</dbReference>
<dbReference type="SUPFAM" id="SSF50969">
    <property type="entry name" value="YVTN repeat-like/Quinoprotein amine dehydrogenase"/>
    <property type="match status" value="1"/>
</dbReference>
<dbReference type="InterPro" id="IPR019775">
    <property type="entry name" value="WD40_repeat_CS"/>
</dbReference>
<dbReference type="PATRIC" id="fig|68170.10.peg.9315"/>
<accession>A0A0F0GJL8</accession>
<evidence type="ECO:0000313" key="4">
    <source>
        <dbReference type="EMBL" id="KJK42741.1"/>
    </source>
</evidence>
<dbReference type="InterPro" id="IPR011044">
    <property type="entry name" value="Quino_amine_DH_bsu"/>
</dbReference>